<dbReference type="SUPFAM" id="SSF109755">
    <property type="entry name" value="PhoU-like"/>
    <property type="match status" value="1"/>
</dbReference>
<dbReference type="EMBL" id="CP113117">
    <property type="protein sequence ID" value="WAD01547.1"/>
    <property type="molecule type" value="Genomic_DNA"/>
</dbReference>
<dbReference type="Proteomes" id="UP000676478">
    <property type="component" value="Unassembled WGS sequence"/>
</dbReference>
<keyword evidence="6 7" id="KW-0592">Phosphate transport</keyword>
<feature type="domain" description="PhoU" evidence="8">
    <location>
        <begin position="121"/>
        <end position="205"/>
    </location>
</feature>
<dbReference type="AlphaFoldDB" id="A0A0C1PWW6"/>
<dbReference type="OMA" id="YTSVFRE"/>
<comment type="similarity">
    <text evidence="2 7">Belongs to the PhoU family.</text>
</comment>
<evidence type="ECO:0000313" key="9">
    <source>
        <dbReference type="EMBL" id="MBS1010538.1"/>
    </source>
</evidence>
<comment type="subcellular location">
    <subcellularLocation>
        <location evidence="1 7">Cytoplasm</location>
    </subcellularLocation>
</comment>
<dbReference type="RefSeq" id="WP_011667415.1">
    <property type="nucleotide sequence ID" value="NZ_BBOW01000061.1"/>
</dbReference>
<dbReference type="GO" id="GO:0030643">
    <property type="term" value="P:intracellular phosphate ion homeostasis"/>
    <property type="evidence" value="ECO:0007669"/>
    <property type="project" value="InterPro"/>
</dbReference>
<dbReference type="InterPro" id="IPR028366">
    <property type="entry name" value="PhoU"/>
</dbReference>
<dbReference type="InterPro" id="IPR038078">
    <property type="entry name" value="PhoU-like_sf"/>
</dbReference>
<dbReference type="InterPro" id="IPR026022">
    <property type="entry name" value="PhoU_dom"/>
</dbReference>
<reference evidence="11" key="4">
    <citation type="submission" date="2022-11" db="EMBL/GenBank/DDBJ databases">
        <title>Whole genome sequence of Levilactobacillus brevis SMB091.</title>
        <authorList>
            <person name="Kim J.-M."/>
            <person name="Kim O.-C."/>
            <person name="Choi Y.H."/>
            <person name="Han N.S."/>
            <person name="Hurh B."/>
        </authorList>
    </citation>
    <scope>NUCLEOTIDE SEQUENCE</scope>
    <source>
        <strain evidence="11">SMB091</strain>
    </source>
</reference>
<dbReference type="EMBL" id="NVYO01000001">
    <property type="protein sequence ID" value="PBQ23158.1"/>
    <property type="molecule type" value="Genomic_DNA"/>
</dbReference>
<dbReference type="Gene3D" id="1.20.58.220">
    <property type="entry name" value="Phosphate transport system protein phou homolog 2, domain 2"/>
    <property type="match status" value="1"/>
</dbReference>
<dbReference type="GO" id="GO:0006817">
    <property type="term" value="P:phosphate ion transport"/>
    <property type="evidence" value="ECO:0007669"/>
    <property type="project" value="UniProtKB-KW"/>
</dbReference>
<dbReference type="PANTHER" id="PTHR42930:SF3">
    <property type="entry name" value="PHOSPHATE-SPECIFIC TRANSPORT SYSTEM ACCESSORY PROTEIN PHOU"/>
    <property type="match status" value="1"/>
</dbReference>
<dbReference type="PANTHER" id="PTHR42930">
    <property type="entry name" value="PHOSPHATE-SPECIFIC TRANSPORT SYSTEM ACCESSORY PROTEIN PHOU"/>
    <property type="match status" value="1"/>
</dbReference>
<dbReference type="OrthoDB" id="9814256at2"/>
<evidence type="ECO:0000313" key="12">
    <source>
        <dbReference type="Proteomes" id="UP000217918"/>
    </source>
</evidence>
<feature type="domain" description="PhoU" evidence="8">
    <location>
        <begin position="17"/>
        <end position="103"/>
    </location>
</feature>
<dbReference type="FunFam" id="1.20.58.220:FF:000004">
    <property type="entry name" value="Phosphate-specific transport system accessory protein PhoU"/>
    <property type="match status" value="1"/>
</dbReference>
<keyword evidence="5 7" id="KW-0963">Cytoplasm</keyword>
<accession>A0A0C1PWW6</accession>
<dbReference type="EMBL" id="JAERKF010000007">
    <property type="protein sequence ID" value="MBS1010538.1"/>
    <property type="molecule type" value="Genomic_DNA"/>
</dbReference>
<evidence type="ECO:0000256" key="7">
    <source>
        <dbReference type="PIRNR" id="PIRNR003107"/>
    </source>
</evidence>
<dbReference type="PIRSF" id="PIRSF003107">
    <property type="entry name" value="PhoU"/>
    <property type="match status" value="1"/>
</dbReference>
<protein>
    <recommendedName>
        <fullName evidence="7">Phosphate-specific transport system accessory protein PhoU</fullName>
    </recommendedName>
</protein>
<evidence type="ECO:0000313" key="11">
    <source>
        <dbReference type="EMBL" id="WAD01547.1"/>
    </source>
</evidence>
<reference evidence="9" key="3">
    <citation type="submission" date="2022-09" db="EMBL/GenBank/DDBJ databases">
        <title>Genome-inferred correspondence between phylogeny and metabolic traits in the wild Drosophila gut microbiome.</title>
        <authorList>
            <person name="Bueno E."/>
            <person name="Blow F."/>
            <person name="Douglas A.E."/>
        </authorList>
    </citation>
    <scope>NUCLEOTIDE SEQUENCE</scope>
    <source>
        <strain evidence="9">Dm-2019-70</strain>
    </source>
</reference>
<dbReference type="Pfam" id="PF01895">
    <property type="entry name" value="PhoU"/>
    <property type="match status" value="2"/>
</dbReference>
<dbReference type="Proteomes" id="UP000217918">
    <property type="component" value="Unassembled WGS sequence"/>
</dbReference>
<dbReference type="NCBIfam" id="TIGR02135">
    <property type="entry name" value="phoU_full"/>
    <property type="match status" value="1"/>
</dbReference>
<evidence type="ECO:0000256" key="6">
    <source>
        <dbReference type="ARBA" id="ARBA00022592"/>
    </source>
</evidence>
<evidence type="ECO:0000256" key="1">
    <source>
        <dbReference type="ARBA" id="ARBA00004496"/>
    </source>
</evidence>
<proteinExistence type="inferred from homology"/>
<evidence type="ECO:0000256" key="2">
    <source>
        <dbReference type="ARBA" id="ARBA00008107"/>
    </source>
</evidence>
<evidence type="ECO:0000313" key="10">
    <source>
        <dbReference type="EMBL" id="PBQ23158.1"/>
    </source>
</evidence>
<reference evidence="9" key="2">
    <citation type="submission" date="2020-12" db="EMBL/GenBank/DDBJ databases">
        <authorList>
            <person name="Mcmullen J.G."/>
        </authorList>
    </citation>
    <scope>NUCLEOTIDE SEQUENCE</scope>
    <source>
        <strain evidence="9">Dm-2019-70</strain>
    </source>
</reference>
<organism evidence="9 13">
    <name type="scientific">Levilactobacillus brevis</name>
    <name type="common">Lactobacillus brevis</name>
    <dbReference type="NCBI Taxonomy" id="1580"/>
    <lineage>
        <taxon>Bacteria</taxon>
        <taxon>Bacillati</taxon>
        <taxon>Bacillota</taxon>
        <taxon>Bacilli</taxon>
        <taxon>Lactobacillales</taxon>
        <taxon>Lactobacillaceae</taxon>
        <taxon>Levilactobacillus</taxon>
    </lineage>
</organism>
<gene>
    <name evidence="9" type="primary">phoU</name>
    <name evidence="10" type="ORF">CNR29_03650</name>
    <name evidence="9" type="ORF">JK167_06805</name>
    <name evidence="11" type="ORF">ORR04_11610</name>
</gene>
<dbReference type="GeneID" id="56992455"/>
<comment type="function">
    <text evidence="7">Plays a role in the regulation of phosphate uptake.</text>
</comment>
<keyword evidence="4 7" id="KW-0813">Transport</keyword>
<evidence type="ECO:0000256" key="5">
    <source>
        <dbReference type="ARBA" id="ARBA00022490"/>
    </source>
</evidence>
<dbReference type="GO" id="GO:0045936">
    <property type="term" value="P:negative regulation of phosphate metabolic process"/>
    <property type="evidence" value="ECO:0007669"/>
    <property type="project" value="InterPro"/>
</dbReference>
<sequence length="226" mass="25572">MRRLFDDELADLDADFTEMGMLVSEVIEQAVESFTNRDAVAAQKIIDQDHQINEREIALEKKTFEMIALYQPVTTDLREIVTILKAVSELERAGDHARNIAHATIKFGDKQKIPVIEQLIGQMGHLTTQMVKDVLSAYVNKDEHEARELAAVDRQLDDLNHQVRADSYQQMRLDAAFETGASIYLNVAQDLSRIGDYVTNVCEWIIYLKSGQIIELNSASQSDTTD</sequence>
<reference evidence="10 12" key="1">
    <citation type="submission" date="2017-09" db="EMBL/GenBank/DDBJ databases">
        <title>Genome sequence of Lactobacillus brevis D7.</title>
        <authorList>
            <person name="Kwon M.-S."/>
            <person name="Lim S.K."/>
            <person name="Choi H.-J."/>
        </authorList>
    </citation>
    <scope>NUCLEOTIDE SEQUENCE [LARGE SCALE GENOMIC DNA]</scope>
    <source>
        <strain evidence="10 12">D7</strain>
    </source>
</reference>
<dbReference type="GO" id="GO:0005737">
    <property type="term" value="C:cytoplasm"/>
    <property type="evidence" value="ECO:0007669"/>
    <property type="project" value="UniProtKB-SubCell"/>
</dbReference>
<evidence type="ECO:0000259" key="8">
    <source>
        <dbReference type="Pfam" id="PF01895"/>
    </source>
</evidence>
<comment type="subunit">
    <text evidence="3 7">Homodimer.</text>
</comment>
<evidence type="ECO:0000256" key="3">
    <source>
        <dbReference type="ARBA" id="ARBA00011738"/>
    </source>
</evidence>
<evidence type="ECO:0000313" key="13">
    <source>
        <dbReference type="Proteomes" id="UP000676478"/>
    </source>
</evidence>
<dbReference type="Proteomes" id="UP001164768">
    <property type="component" value="Chromosome"/>
</dbReference>
<evidence type="ECO:0000256" key="4">
    <source>
        <dbReference type="ARBA" id="ARBA00022448"/>
    </source>
</evidence>
<name>A0A0C1PWW6_LEVBR</name>